<sequence length="79" mass="7864">MTVCRVSVFVLVGVLFLCGCIDGRKLVSEKEVHAVGESKSFFPYIPGYGGGFGWPGAGSHGGGFGGGYGGGFGGGSGMP</sequence>
<feature type="signal peptide" evidence="1">
    <location>
        <begin position="1"/>
        <end position="23"/>
    </location>
</feature>
<evidence type="ECO:0008006" key="4">
    <source>
        <dbReference type="Google" id="ProtNLM"/>
    </source>
</evidence>
<reference evidence="2 3" key="1">
    <citation type="journal article" date="2012" name="Nature">
        <title>Repeated polyploidization of Gossypium genomes and the evolution of spinnable cotton fibres.</title>
        <authorList>
            <person name="Paterson A.H."/>
            <person name="Wendel J.F."/>
            <person name="Gundlach H."/>
            <person name="Guo H."/>
            <person name="Jenkins J."/>
            <person name="Jin D."/>
            <person name="Llewellyn D."/>
            <person name="Showmaker K.C."/>
            <person name="Shu S."/>
            <person name="Udall J."/>
            <person name="Yoo M.J."/>
            <person name="Byers R."/>
            <person name="Chen W."/>
            <person name="Doron-Faigenboim A."/>
            <person name="Duke M.V."/>
            <person name="Gong L."/>
            <person name="Grimwood J."/>
            <person name="Grover C."/>
            <person name="Grupp K."/>
            <person name="Hu G."/>
            <person name="Lee T.H."/>
            <person name="Li J."/>
            <person name="Lin L."/>
            <person name="Liu T."/>
            <person name="Marler B.S."/>
            <person name="Page J.T."/>
            <person name="Roberts A.W."/>
            <person name="Romanel E."/>
            <person name="Sanders W.S."/>
            <person name="Szadkowski E."/>
            <person name="Tan X."/>
            <person name="Tang H."/>
            <person name="Xu C."/>
            <person name="Wang J."/>
            <person name="Wang Z."/>
            <person name="Zhang D."/>
            <person name="Zhang L."/>
            <person name="Ashrafi H."/>
            <person name="Bedon F."/>
            <person name="Bowers J.E."/>
            <person name="Brubaker C.L."/>
            <person name="Chee P.W."/>
            <person name="Das S."/>
            <person name="Gingle A.R."/>
            <person name="Haigler C.H."/>
            <person name="Harker D."/>
            <person name="Hoffmann L.V."/>
            <person name="Hovav R."/>
            <person name="Jones D.C."/>
            <person name="Lemke C."/>
            <person name="Mansoor S."/>
            <person name="ur Rahman M."/>
            <person name="Rainville L.N."/>
            <person name="Rambani A."/>
            <person name="Reddy U.K."/>
            <person name="Rong J.K."/>
            <person name="Saranga Y."/>
            <person name="Scheffler B.E."/>
            <person name="Scheffler J.A."/>
            <person name="Stelly D.M."/>
            <person name="Triplett B.A."/>
            <person name="Van Deynze A."/>
            <person name="Vaslin M.F."/>
            <person name="Waghmare V.N."/>
            <person name="Walford S.A."/>
            <person name="Wright R.J."/>
            <person name="Zaki E.A."/>
            <person name="Zhang T."/>
            <person name="Dennis E.S."/>
            <person name="Mayer K.F."/>
            <person name="Peterson D.G."/>
            <person name="Rokhsar D.S."/>
            <person name="Wang X."/>
            <person name="Schmutz J."/>
        </authorList>
    </citation>
    <scope>NUCLEOTIDE SEQUENCE [LARGE SCALE GENOMIC DNA]</scope>
</reference>
<dbReference type="PROSITE" id="PS51257">
    <property type="entry name" value="PROKAR_LIPOPROTEIN"/>
    <property type="match status" value="1"/>
</dbReference>
<dbReference type="AlphaFoldDB" id="A0A0D2QI79"/>
<keyword evidence="1" id="KW-0732">Signal</keyword>
<proteinExistence type="predicted"/>
<accession>A0A0D2QI79</accession>
<gene>
    <name evidence="2" type="ORF">B456_009G179700</name>
</gene>
<name>A0A0D2QI79_GOSRA</name>
<keyword evidence="3" id="KW-1185">Reference proteome</keyword>
<evidence type="ECO:0000313" key="2">
    <source>
        <dbReference type="EMBL" id="KJB57762.1"/>
    </source>
</evidence>
<protein>
    <recommendedName>
        <fullName evidence="4">Glycine-rich protein</fullName>
    </recommendedName>
</protein>
<evidence type="ECO:0000256" key="1">
    <source>
        <dbReference type="SAM" id="SignalP"/>
    </source>
</evidence>
<evidence type="ECO:0000313" key="3">
    <source>
        <dbReference type="Proteomes" id="UP000032304"/>
    </source>
</evidence>
<organism evidence="2 3">
    <name type="scientific">Gossypium raimondii</name>
    <name type="common">Peruvian cotton</name>
    <name type="synonym">Gossypium klotzschianum subsp. raimondii</name>
    <dbReference type="NCBI Taxonomy" id="29730"/>
    <lineage>
        <taxon>Eukaryota</taxon>
        <taxon>Viridiplantae</taxon>
        <taxon>Streptophyta</taxon>
        <taxon>Embryophyta</taxon>
        <taxon>Tracheophyta</taxon>
        <taxon>Spermatophyta</taxon>
        <taxon>Magnoliopsida</taxon>
        <taxon>eudicotyledons</taxon>
        <taxon>Gunneridae</taxon>
        <taxon>Pentapetalae</taxon>
        <taxon>rosids</taxon>
        <taxon>malvids</taxon>
        <taxon>Malvales</taxon>
        <taxon>Malvaceae</taxon>
        <taxon>Malvoideae</taxon>
        <taxon>Gossypium</taxon>
    </lineage>
</organism>
<dbReference type="Proteomes" id="UP000032304">
    <property type="component" value="Chromosome 9"/>
</dbReference>
<feature type="chain" id="PRO_5002249429" description="Glycine-rich protein" evidence="1">
    <location>
        <begin position="24"/>
        <end position="79"/>
    </location>
</feature>
<dbReference type="EMBL" id="CM001748">
    <property type="protein sequence ID" value="KJB57762.1"/>
    <property type="molecule type" value="Genomic_DNA"/>
</dbReference>
<dbReference type="Gramene" id="KJB57762">
    <property type="protein sequence ID" value="KJB57762"/>
    <property type="gene ID" value="B456_009G179700"/>
</dbReference>